<dbReference type="RefSeq" id="WP_160652838.1">
    <property type="nucleotide sequence ID" value="NZ_RSEJ01000015.1"/>
</dbReference>
<dbReference type="Proteomes" id="UP000738517">
    <property type="component" value="Unassembled WGS sequence"/>
</dbReference>
<evidence type="ECO:0000313" key="2">
    <source>
        <dbReference type="Proteomes" id="UP000738517"/>
    </source>
</evidence>
<accession>A0ABW9YJ71</accession>
<keyword evidence="2" id="KW-1185">Reference proteome</keyword>
<proteinExistence type="predicted"/>
<protein>
    <submittedName>
        <fullName evidence="1">Uncharacterized protein</fullName>
    </submittedName>
</protein>
<dbReference type="EMBL" id="RSEJ01000015">
    <property type="protein sequence ID" value="NBI53828.1"/>
    <property type="molecule type" value="Genomic_DNA"/>
</dbReference>
<organism evidence="1 2">
    <name type="scientific">Photobacterium alginatilyticum</name>
    <dbReference type="NCBI Taxonomy" id="1775171"/>
    <lineage>
        <taxon>Bacteria</taxon>
        <taxon>Pseudomonadati</taxon>
        <taxon>Pseudomonadota</taxon>
        <taxon>Gammaproteobacteria</taxon>
        <taxon>Vibrionales</taxon>
        <taxon>Vibrionaceae</taxon>
        <taxon>Photobacterium</taxon>
    </lineage>
</organism>
<reference evidence="1 2" key="1">
    <citation type="journal article" date="2017" name="Int. J. Syst. Evol. Microbiol.">
        <title>Photobacterium alginatilyticum sp. nov., a marine bacterium isolated from bottom seawater.</title>
        <authorList>
            <person name="Wang X."/>
            <person name="Wang Y."/>
            <person name="Yang X."/>
            <person name="Sun H."/>
            <person name="Li B."/>
            <person name="Zhang X.H."/>
        </authorList>
    </citation>
    <scope>NUCLEOTIDE SEQUENCE [LARGE SCALE GENOMIC DNA]</scope>
    <source>
        <strain evidence="1 2">P03D4</strain>
    </source>
</reference>
<sequence>MLVEHIIEPSALVELAKSARNCREFEREFSKPSPRVIGEYPKLKKFRRLALQSQSVDASEIEKARLEELLRFLSEKQRVERNSKFDGAITFIENLKKVEQDFFSGFHLLHNNVKECEFQANVLCVDQFEQGIEPLPNQIAMPKVTEIMCETLGELLRLSKHITVVDPYICMLPGVWKTLIAFIEHAVTDTPVSEKSFSIMFNSEHKNGRSCEHLKKALLDEKPELAEQYLKIDFYDIRENGNEAIHNRYLITELGAVSLPYGLQETNADECDDVTLLNEELYAKRFSQYTEFGGVIVADHAAVE</sequence>
<name>A0ABW9YJ71_9GAMM</name>
<evidence type="ECO:0000313" key="1">
    <source>
        <dbReference type="EMBL" id="NBI53828.1"/>
    </source>
</evidence>
<comment type="caution">
    <text evidence="1">The sequence shown here is derived from an EMBL/GenBank/DDBJ whole genome shotgun (WGS) entry which is preliminary data.</text>
</comment>
<gene>
    <name evidence="1" type="ORF">EIZ48_14715</name>
</gene>